<dbReference type="GeneID" id="107428992"/>
<dbReference type="RefSeq" id="XP_015895089.2">
    <property type="nucleotide sequence ID" value="XM_016039603.4"/>
</dbReference>
<dbReference type="PANTHER" id="PTHR33781">
    <property type="entry name" value="PROTEIN PHYTOCHROME KINASE SUBSTRATE 1-RELATED"/>
    <property type="match status" value="1"/>
</dbReference>
<proteinExistence type="predicted"/>
<evidence type="ECO:0000313" key="2">
    <source>
        <dbReference type="Proteomes" id="UP001652623"/>
    </source>
</evidence>
<dbReference type="KEGG" id="zju:107428992"/>
<dbReference type="PANTHER" id="PTHR33781:SF4">
    <property type="entry name" value="PROTEIN PHYTOCHROME KINASE SUBSTRATE 1"/>
    <property type="match status" value="1"/>
</dbReference>
<dbReference type="FunCoup" id="A0A6P4AE54">
    <property type="interactions" value="596"/>
</dbReference>
<dbReference type="Proteomes" id="UP001652623">
    <property type="component" value="Chromosome 12"/>
</dbReference>
<name>A0A6P4AE54_ZIZJJ</name>
<keyword evidence="3" id="KW-0418">Kinase</keyword>
<dbReference type="AlphaFoldDB" id="A0A6P4AE54"/>
<dbReference type="InterPro" id="IPR039615">
    <property type="entry name" value="PKS"/>
</dbReference>
<protein>
    <submittedName>
        <fullName evidence="3">Protein PHYTOCHROME KINASE SUBSTRATE 1</fullName>
    </submittedName>
</protein>
<dbReference type="GO" id="GO:0009638">
    <property type="term" value="P:phototropism"/>
    <property type="evidence" value="ECO:0007669"/>
    <property type="project" value="InterPro"/>
</dbReference>
<sequence>MDMVTQTSASLSQSFPFQTNTKDTDASFSSYSSNAKEAFIHNLSESSRKLSPINIIPTTQEDSENLRRKKEQDEEIGVFGAEKYFNGVIDQESPRIASNIGSARKYNYTKEEQVNSDQMKTKIQFGTPSVRSESSWNSQSILLQSKMIKNPYRKKKNHKMINGKNFFSNLGCNYCSCSDKNAIDINEDVGEISFKKSNNNNNNANFGLVHGKSSTVSPIKTTSLNYVDNHAVQINKSSSILENKIKEEMMNMNNRRLQREPCFSFPSSKHGVGNNNFPVANIQFQEDHDQDKLRKSLEVFGSPVMEKGNRSLSLERRLTMLSWDTTPRVAEEIECNPDSTTIYHDSESDASSDLFEIESLTGKTNNNPFLTRIPSDDISGCVTPTTCYAPSEASIEWSVVTASAADVSIMSDCEEQRSAIHMYSPTKTTAVAIPDNIAKTNAINKEIQRRRSSNILLGCKSQKAVRVAGDAYRTNDHNKTFYHVDHHARRRSDSNISMTRFQGENNLMDFGPRLGQHVLPTHSLPRLSSPRNSHLLYIQ</sequence>
<keyword evidence="3" id="KW-0808">Transferase</keyword>
<keyword evidence="2" id="KW-1185">Reference proteome</keyword>
<accession>A0A6P4AE54</accession>
<evidence type="ECO:0000313" key="3">
    <source>
        <dbReference type="RefSeq" id="XP_015895089.2"/>
    </source>
</evidence>
<dbReference type="GO" id="GO:0016301">
    <property type="term" value="F:kinase activity"/>
    <property type="evidence" value="ECO:0007669"/>
    <property type="project" value="UniProtKB-KW"/>
</dbReference>
<organism evidence="2 3">
    <name type="scientific">Ziziphus jujuba</name>
    <name type="common">Chinese jujube</name>
    <name type="synonym">Ziziphus sativa</name>
    <dbReference type="NCBI Taxonomy" id="326968"/>
    <lineage>
        <taxon>Eukaryota</taxon>
        <taxon>Viridiplantae</taxon>
        <taxon>Streptophyta</taxon>
        <taxon>Embryophyta</taxon>
        <taxon>Tracheophyta</taxon>
        <taxon>Spermatophyta</taxon>
        <taxon>Magnoliopsida</taxon>
        <taxon>eudicotyledons</taxon>
        <taxon>Gunneridae</taxon>
        <taxon>Pentapetalae</taxon>
        <taxon>rosids</taxon>
        <taxon>fabids</taxon>
        <taxon>Rosales</taxon>
        <taxon>Rhamnaceae</taxon>
        <taxon>Paliureae</taxon>
        <taxon>Ziziphus</taxon>
    </lineage>
</organism>
<dbReference type="InParanoid" id="A0A6P4AE54"/>
<feature type="region of interest" description="Disordered" evidence="1">
    <location>
        <begin position="1"/>
        <end position="28"/>
    </location>
</feature>
<reference evidence="3" key="1">
    <citation type="submission" date="2025-08" db="UniProtKB">
        <authorList>
            <consortium name="RefSeq"/>
        </authorList>
    </citation>
    <scope>IDENTIFICATION</scope>
    <source>
        <tissue evidence="3">Seedling</tissue>
    </source>
</reference>
<evidence type="ECO:0000256" key="1">
    <source>
        <dbReference type="SAM" id="MobiDB-lite"/>
    </source>
</evidence>
<gene>
    <name evidence="3" type="primary">LOC107428992</name>
</gene>